<keyword evidence="6" id="KW-0858">Xylan degradation</keyword>
<reference evidence="6" key="1">
    <citation type="submission" date="2020-07" db="EMBL/GenBank/DDBJ databases">
        <title>Ethylene signaling mediates host invasion by parasitic plants.</title>
        <authorList>
            <person name="Yoshida S."/>
        </authorList>
    </citation>
    <scope>NUCLEOTIDE SEQUENCE</scope>
    <source>
        <strain evidence="6">Okayama</strain>
    </source>
</reference>
<dbReference type="OrthoDB" id="3055998at2759"/>
<keyword evidence="2 6" id="KW-0378">Hydrolase</keyword>
<gene>
    <name evidence="6" type="ORF">PHJA_001428100</name>
</gene>
<protein>
    <submittedName>
        <fullName evidence="6">Endo-1 4-beta-xylanase a</fullName>
    </submittedName>
</protein>
<sequence length="505" mass="57060">MLKNQDPKSQQFLLDNEDRVISPPSYSLQNLEQGTKYCFSIWIKINGSDSALITANLVTQETTLKCIGTVIAKQGCYSFLKGGFVLSSPSKSSTLYIKNTDGKDINIEIASASLQPFTEQQWRLNQETKINEARKRAVTVHVSDKQGIALQGAEIRIEHVSKDFPFGSAIANTIIGNLRYQKWVVERFNAVVFENELKWDATEHVQGQVNYSIADQMLEFVRANSMVARGHNIFWENPKYTPKWVLNLTGPTLESAVASRIQSLLTKYKDEFIHWDVSNEMLHFDFYEKRLGPNATLQFFQKAHRADPLATLFMNEFNVVETCGDVQSTVDAYVSRMRELRTGGVFMDGIGLQGHFDVPNLPLMRGVIDKLATLGLPIWLTEVDISNKFSKETQAIYLEEVLREGFSHPAVNGIILWTALRRGGCYQMCLTDSDFNNLPAGDTVDKLLKEWETGVLERKTDEHGSYSFFGFLGEYKVTANYGTKTVDSTFSLSSGKETKHFNIQL</sequence>
<comment type="similarity">
    <text evidence="1">Belongs to the glycosyl hydrolase 10 (cellulase F) family.</text>
</comment>
<accession>A0A830C712</accession>
<dbReference type="InterPro" id="IPR001000">
    <property type="entry name" value="GH10_dom"/>
</dbReference>
<dbReference type="Pfam" id="PF00331">
    <property type="entry name" value="Glyco_hydro_10"/>
    <property type="match status" value="1"/>
</dbReference>
<dbReference type="PANTHER" id="PTHR31490">
    <property type="entry name" value="GLYCOSYL HYDROLASE"/>
    <property type="match status" value="1"/>
</dbReference>
<dbReference type="PROSITE" id="PS51760">
    <property type="entry name" value="GH10_2"/>
    <property type="match status" value="1"/>
</dbReference>
<feature type="domain" description="GH10" evidence="5">
    <location>
        <begin position="151"/>
        <end position="447"/>
    </location>
</feature>
<evidence type="ECO:0000256" key="3">
    <source>
        <dbReference type="ARBA" id="ARBA00023277"/>
    </source>
</evidence>
<dbReference type="InterPro" id="IPR017853">
    <property type="entry name" value="GH"/>
</dbReference>
<dbReference type="InterPro" id="IPR044846">
    <property type="entry name" value="GH10"/>
</dbReference>
<dbReference type="EMBL" id="BMAC01000292">
    <property type="protein sequence ID" value="GFP92838.1"/>
    <property type="molecule type" value="Genomic_DNA"/>
</dbReference>
<keyword evidence="7" id="KW-1185">Reference proteome</keyword>
<dbReference type="GO" id="GO:0031176">
    <property type="term" value="F:endo-1,4-beta-xylanase activity"/>
    <property type="evidence" value="ECO:0007669"/>
    <property type="project" value="UniProtKB-ARBA"/>
</dbReference>
<dbReference type="SUPFAM" id="SSF51445">
    <property type="entry name" value="(Trans)glycosidases"/>
    <property type="match status" value="1"/>
</dbReference>
<name>A0A830C712_9LAMI</name>
<dbReference type="Gene3D" id="3.20.20.80">
    <property type="entry name" value="Glycosidases"/>
    <property type="match status" value="1"/>
</dbReference>
<evidence type="ECO:0000259" key="5">
    <source>
        <dbReference type="PROSITE" id="PS51760"/>
    </source>
</evidence>
<organism evidence="6 7">
    <name type="scientific">Phtheirospermum japonicum</name>
    <dbReference type="NCBI Taxonomy" id="374723"/>
    <lineage>
        <taxon>Eukaryota</taxon>
        <taxon>Viridiplantae</taxon>
        <taxon>Streptophyta</taxon>
        <taxon>Embryophyta</taxon>
        <taxon>Tracheophyta</taxon>
        <taxon>Spermatophyta</taxon>
        <taxon>Magnoliopsida</taxon>
        <taxon>eudicotyledons</taxon>
        <taxon>Gunneridae</taxon>
        <taxon>Pentapetalae</taxon>
        <taxon>asterids</taxon>
        <taxon>lamiids</taxon>
        <taxon>Lamiales</taxon>
        <taxon>Orobanchaceae</taxon>
        <taxon>Orobanchaceae incertae sedis</taxon>
        <taxon>Phtheirospermum</taxon>
    </lineage>
</organism>
<keyword evidence="4" id="KW-0624">Polysaccharide degradation</keyword>
<keyword evidence="3" id="KW-0119">Carbohydrate metabolism</keyword>
<evidence type="ECO:0000256" key="2">
    <source>
        <dbReference type="ARBA" id="ARBA00022801"/>
    </source>
</evidence>
<evidence type="ECO:0000256" key="1">
    <source>
        <dbReference type="ARBA" id="ARBA00007495"/>
    </source>
</evidence>
<dbReference type="Proteomes" id="UP000653305">
    <property type="component" value="Unassembled WGS sequence"/>
</dbReference>
<dbReference type="GO" id="GO:0045493">
    <property type="term" value="P:xylan catabolic process"/>
    <property type="evidence" value="ECO:0007669"/>
    <property type="project" value="UniProtKB-KW"/>
</dbReference>
<dbReference type="SMART" id="SM00633">
    <property type="entry name" value="Glyco_10"/>
    <property type="match status" value="1"/>
</dbReference>
<proteinExistence type="inferred from homology"/>
<evidence type="ECO:0000256" key="4">
    <source>
        <dbReference type="ARBA" id="ARBA00023326"/>
    </source>
</evidence>
<dbReference type="PRINTS" id="PR00134">
    <property type="entry name" value="GLHYDRLASE10"/>
</dbReference>
<evidence type="ECO:0000313" key="7">
    <source>
        <dbReference type="Proteomes" id="UP000653305"/>
    </source>
</evidence>
<keyword evidence="6" id="KW-0326">Glycosidase</keyword>
<comment type="caution">
    <text evidence="6">The sequence shown here is derived from an EMBL/GenBank/DDBJ whole genome shotgun (WGS) entry which is preliminary data.</text>
</comment>
<dbReference type="AlphaFoldDB" id="A0A830C712"/>
<evidence type="ECO:0000313" key="6">
    <source>
        <dbReference type="EMBL" id="GFP92838.1"/>
    </source>
</evidence>
<dbReference type="Gene3D" id="2.60.120.260">
    <property type="entry name" value="Galactose-binding domain-like"/>
    <property type="match status" value="1"/>
</dbReference>
<dbReference type="PANTHER" id="PTHR31490:SF83">
    <property type="entry name" value="EXOGLUCANASE_XYLANASE-LIKE ISOFORM X1"/>
    <property type="match status" value="1"/>
</dbReference>